<name>A0A2N0ZAW8_9BACI</name>
<evidence type="ECO:0000256" key="4">
    <source>
        <dbReference type="SAM" id="Phobius"/>
    </source>
</evidence>
<accession>A0A2N0ZAW8</accession>
<comment type="subcellular location">
    <subcellularLocation>
        <location evidence="1">Membrane</location>
        <topology evidence="1">Multi-pass membrane protein</topology>
    </subcellularLocation>
</comment>
<reference evidence="5 6" key="1">
    <citation type="journal article" date="2010" name="Int. J. Syst. Evol. Microbiol.">
        <title>Bacillus horneckiae sp. nov., isolated from a spacecraft-assembly clean room.</title>
        <authorList>
            <person name="Vaishampayan P."/>
            <person name="Probst A."/>
            <person name="Krishnamurthi S."/>
            <person name="Ghosh S."/>
            <person name="Osman S."/>
            <person name="McDowall A."/>
            <person name="Ruckmani A."/>
            <person name="Mayilraj S."/>
            <person name="Venkateswaran K."/>
        </authorList>
    </citation>
    <scope>NUCLEOTIDE SEQUENCE [LARGE SCALE GENOMIC DNA]</scope>
    <source>
        <strain evidence="6">1PO1SC</strain>
    </source>
</reference>
<feature type="transmembrane region" description="Helical" evidence="4">
    <location>
        <begin position="40"/>
        <end position="61"/>
    </location>
</feature>
<dbReference type="PANTHER" id="PTHR34703">
    <property type="entry name" value="ANTIPORTER SUBUNIT MNHG2-RELATED"/>
    <property type="match status" value="1"/>
</dbReference>
<dbReference type="NCBIfam" id="NF009314">
    <property type="entry name" value="PRK12674.1-2"/>
    <property type="match status" value="1"/>
</dbReference>
<keyword evidence="6" id="KW-1185">Reference proteome</keyword>
<evidence type="ECO:0000256" key="2">
    <source>
        <dbReference type="ARBA" id="ARBA00008404"/>
    </source>
</evidence>
<comment type="caution">
    <text evidence="5">The sequence shown here is derived from an EMBL/GenBank/DDBJ whole genome shotgun (WGS) entry which is preliminary data.</text>
</comment>
<keyword evidence="4" id="KW-1133">Transmembrane helix</keyword>
<keyword evidence="3" id="KW-0813">Transport</keyword>
<dbReference type="Proteomes" id="UP000233343">
    <property type="component" value="Unassembled WGS sequence"/>
</dbReference>
<organism evidence="5 6">
    <name type="scientific">Cytobacillus horneckiae</name>
    <dbReference type="NCBI Taxonomy" id="549687"/>
    <lineage>
        <taxon>Bacteria</taxon>
        <taxon>Bacillati</taxon>
        <taxon>Bacillota</taxon>
        <taxon>Bacilli</taxon>
        <taxon>Bacillales</taxon>
        <taxon>Bacillaceae</taxon>
        <taxon>Cytobacillus</taxon>
    </lineage>
</organism>
<dbReference type="GO" id="GO:0016020">
    <property type="term" value="C:membrane"/>
    <property type="evidence" value="ECO:0007669"/>
    <property type="project" value="UniProtKB-SubCell"/>
</dbReference>
<dbReference type="InterPro" id="IPR005133">
    <property type="entry name" value="PhaG_MnhG_YufB"/>
</dbReference>
<gene>
    <name evidence="5" type="ORF">CWS20_22960</name>
</gene>
<dbReference type="NCBIfam" id="NF009236">
    <property type="entry name" value="PRK12586.1"/>
    <property type="match status" value="1"/>
</dbReference>
<feature type="transmembrane region" description="Helical" evidence="4">
    <location>
        <begin position="6"/>
        <end position="28"/>
    </location>
</feature>
<proteinExistence type="inferred from homology"/>
<protein>
    <submittedName>
        <fullName evidence="5">Na+/H+ antiporter subunit G</fullName>
    </submittedName>
</protein>
<keyword evidence="4" id="KW-0472">Membrane</keyword>
<feature type="transmembrane region" description="Helical" evidence="4">
    <location>
        <begin position="67"/>
        <end position="89"/>
    </location>
</feature>
<dbReference type="EMBL" id="PISD01000062">
    <property type="protein sequence ID" value="PKG26651.1"/>
    <property type="molecule type" value="Genomic_DNA"/>
</dbReference>
<sequence length="122" mass="13283">MSVTSEIVAGVLILIGSIFSFLSAIGLIRLPDVYTRSHAASKSSTIGVLFTLVGTLVFFVIHEGVFSIRLLLVIFFVFLTAPVSAHLICRSAYRSDVPLAKSSVKDELKEVLVGENREEGRQ</sequence>
<keyword evidence="4" id="KW-0812">Transmembrane</keyword>
<dbReference type="Pfam" id="PF03334">
    <property type="entry name" value="PhaG_MnhG_YufB"/>
    <property type="match status" value="1"/>
</dbReference>
<dbReference type="GO" id="GO:0015385">
    <property type="term" value="F:sodium:proton antiporter activity"/>
    <property type="evidence" value="ECO:0007669"/>
    <property type="project" value="TreeGrafter"/>
</dbReference>
<evidence type="ECO:0000256" key="1">
    <source>
        <dbReference type="ARBA" id="ARBA00004141"/>
    </source>
</evidence>
<evidence type="ECO:0000313" key="5">
    <source>
        <dbReference type="EMBL" id="PKG26651.1"/>
    </source>
</evidence>
<dbReference type="NCBIfam" id="TIGR01300">
    <property type="entry name" value="CPA3_mnhG_phaG"/>
    <property type="match status" value="1"/>
</dbReference>
<keyword evidence="3" id="KW-0050">Antiport</keyword>
<dbReference type="AlphaFoldDB" id="A0A2N0ZAW8"/>
<evidence type="ECO:0000313" key="6">
    <source>
        <dbReference type="Proteomes" id="UP000233343"/>
    </source>
</evidence>
<evidence type="ECO:0000256" key="3">
    <source>
        <dbReference type="ARBA" id="ARBA00022449"/>
    </source>
</evidence>
<dbReference type="PANTHER" id="PTHR34703:SF1">
    <property type="entry name" value="ANTIPORTER SUBUNIT MNHG2-RELATED"/>
    <property type="match status" value="1"/>
</dbReference>
<comment type="similarity">
    <text evidence="2">Belongs to the CPA3 antiporters (TC 2.A.63) subunit G family.</text>
</comment>